<reference evidence="7" key="1">
    <citation type="journal article" date="2019" name="Int. J. Syst. Evol. Microbiol.">
        <title>The Global Catalogue of Microorganisms (GCM) 10K type strain sequencing project: providing services to taxonomists for standard genome sequencing and annotation.</title>
        <authorList>
            <consortium name="The Broad Institute Genomics Platform"/>
            <consortium name="The Broad Institute Genome Sequencing Center for Infectious Disease"/>
            <person name="Wu L."/>
            <person name="Ma J."/>
        </authorList>
    </citation>
    <scope>NUCLEOTIDE SEQUENCE [LARGE SCALE GENOMIC DNA]</scope>
    <source>
        <strain evidence="7">JCM 15933</strain>
    </source>
</reference>
<name>A0ABP4NN72_9ACTN</name>
<comment type="catalytic activity">
    <reaction evidence="1">
        <text>5-amino-6-(5-phospho-D-ribosylamino)uracil + H2O = 5,6-diaminouracil + D-ribose 5-phosphate</text>
        <dbReference type="Rhea" id="RHEA:55020"/>
        <dbReference type="ChEBI" id="CHEBI:15377"/>
        <dbReference type="ChEBI" id="CHEBI:46252"/>
        <dbReference type="ChEBI" id="CHEBI:58453"/>
        <dbReference type="ChEBI" id="CHEBI:78346"/>
    </reaction>
</comment>
<evidence type="ECO:0000256" key="2">
    <source>
        <dbReference type="ARBA" id="ARBA00000751"/>
    </source>
</evidence>
<organism evidence="6 7">
    <name type="scientific">Dactylosporangium maewongense</name>
    <dbReference type="NCBI Taxonomy" id="634393"/>
    <lineage>
        <taxon>Bacteria</taxon>
        <taxon>Bacillati</taxon>
        <taxon>Actinomycetota</taxon>
        <taxon>Actinomycetes</taxon>
        <taxon>Micromonosporales</taxon>
        <taxon>Micromonosporaceae</taxon>
        <taxon>Dactylosporangium</taxon>
    </lineage>
</organism>
<evidence type="ECO:0000259" key="4">
    <source>
        <dbReference type="Pfam" id="PF24644"/>
    </source>
</evidence>
<keyword evidence="7" id="KW-1185">Reference proteome</keyword>
<accession>A0ABP4NN72</accession>
<dbReference type="InterPro" id="IPR056055">
    <property type="entry name" value="DUF7638"/>
</dbReference>
<dbReference type="InterPro" id="IPR012816">
    <property type="entry name" value="NADAR"/>
</dbReference>
<dbReference type="Pfam" id="PF24645">
    <property type="entry name" value="DUF7639"/>
    <property type="match status" value="1"/>
</dbReference>
<dbReference type="CDD" id="cd15457">
    <property type="entry name" value="NADAR"/>
    <property type="match status" value="1"/>
</dbReference>
<dbReference type="Gene3D" id="1.10.357.40">
    <property type="entry name" value="YbiA-like"/>
    <property type="match status" value="1"/>
</dbReference>
<feature type="domain" description="NADAR" evidence="3">
    <location>
        <begin position="237"/>
        <end position="354"/>
    </location>
</feature>
<dbReference type="RefSeq" id="WP_344512772.1">
    <property type="nucleotide sequence ID" value="NZ_BAAAQD010000034.1"/>
</dbReference>
<evidence type="ECO:0000313" key="6">
    <source>
        <dbReference type="EMBL" id="GAA1564595.1"/>
    </source>
</evidence>
<evidence type="ECO:0008006" key="8">
    <source>
        <dbReference type="Google" id="ProtNLM"/>
    </source>
</evidence>
<dbReference type="SUPFAM" id="SSF143990">
    <property type="entry name" value="YbiA-like"/>
    <property type="match status" value="1"/>
</dbReference>
<gene>
    <name evidence="6" type="ORF">GCM10009827_102730</name>
</gene>
<dbReference type="InterPro" id="IPR037238">
    <property type="entry name" value="YbiA-like_sf"/>
</dbReference>
<proteinExistence type="predicted"/>
<dbReference type="EMBL" id="BAAAQD010000034">
    <property type="protein sequence ID" value="GAA1564595.1"/>
    <property type="molecule type" value="Genomic_DNA"/>
</dbReference>
<evidence type="ECO:0000256" key="1">
    <source>
        <dbReference type="ARBA" id="ARBA00000022"/>
    </source>
</evidence>
<feature type="domain" description="DUF7639" evidence="5">
    <location>
        <begin position="111"/>
        <end position="199"/>
    </location>
</feature>
<dbReference type="InterPro" id="IPR056056">
    <property type="entry name" value="DUF7639"/>
</dbReference>
<feature type="domain" description="DUF7638" evidence="4">
    <location>
        <begin position="5"/>
        <end position="110"/>
    </location>
</feature>
<dbReference type="Pfam" id="PF24644">
    <property type="entry name" value="DUF7638"/>
    <property type="match status" value="1"/>
</dbReference>
<sequence>MALRRTYRFVDGERIEGTWRPIFIRNGDTYFLTELFVFADGVIDCWGWVDLDGLREKLASGWVATRLEPGAEASAHELAGWRIEEPEMWVTAEGLLGEVADLIDELNDRPDSTGRCRQALDRYLETRTEADRVALREAYLAVPEHLRMFTLGDMDAKDWPLQVLCTQVGERTPRGTVVTPAMHAQADEYFADRTRAAAQLHGGRSVDGPQDATVMLARLPGTWPQAPDIDWLRNEYPVPVTVAGSTYASAVHAYWALATTDEAARHAIRAAATAMLAERTARTAPLRPDWPLVRAAAMHTVLQAKFTQHPALADVLVATGDARIDYGSDSFGHGGGPDTRNWVGRLLELVRSELVAEQAGFLGSSPAAG</sequence>
<dbReference type="Pfam" id="PF08719">
    <property type="entry name" value="NADAR"/>
    <property type="match status" value="1"/>
</dbReference>
<evidence type="ECO:0000259" key="3">
    <source>
        <dbReference type="Pfam" id="PF08719"/>
    </source>
</evidence>
<comment type="caution">
    <text evidence="6">The sequence shown here is derived from an EMBL/GenBank/DDBJ whole genome shotgun (WGS) entry which is preliminary data.</text>
</comment>
<comment type="catalytic activity">
    <reaction evidence="2">
        <text>2,5-diamino-6-hydroxy-4-(5-phosphoribosylamino)-pyrimidine + H2O = 2,5,6-triamino-4-hydroxypyrimidine + D-ribose 5-phosphate</text>
        <dbReference type="Rhea" id="RHEA:23436"/>
        <dbReference type="ChEBI" id="CHEBI:15377"/>
        <dbReference type="ChEBI" id="CHEBI:58614"/>
        <dbReference type="ChEBI" id="CHEBI:78346"/>
        <dbReference type="ChEBI" id="CHEBI:137796"/>
    </reaction>
</comment>
<evidence type="ECO:0000259" key="5">
    <source>
        <dbReference type="Pfam" id="PF24645"/>
    </source>
</evidence>
<evidence type="ECO:0000313" key="7">
    <source>
        <dbReference type="Proteomes" id="UP001501470"/>
    </source>
</evidence>
<protein>
    <recommendedName>
        <fullName evidence="8">Riboflavin biosynthesis intermediates N-glycosidase</fullName>
    </recommendedName>
</protein>
<dbReference type="Proteomes" id="UP001501470">
    <property type="component" value="Unassembled WGS sequence"/>
</dbReference>